<feature type="domain" description="MobA-like NTP transferase" evidence="3">
    <location>
        <begin position="3"/>
        <end position="123"/>
    </location>
</feature>
<sequence length="264" mass="30194">MKAIILAAGLGSRLLPLTKDKPKCLVEFSGKTLLDRLLKTFKICGVNDIVLVIGHKSKKIDHADLDLVKNESYSNTGIMHSLFCAREKFEKAIIVSYGDIIFENSVLEKLLESKYDITAVVDKKWKRYWELRTADPLSDAESLLMDEKNFITNIGEKNLKNYEQVCGQFIGLLKFQNKGLKDLKDFFGKIYSEASKEYNPLNPNVSFEQSTLTNFLQGMIMNGHKIKAIPIENGWLEFDTIKDFEIYNKMLTNDTLSDFIKIQD</sequence>
<reference evidence="4" key="1">
    <citation type="submission" date="2018-05" db="EMBL/GenBank/DDBJ databases">
        <authorList>
            <person name="Lanie J.A."/>
            <person name="Ng W.-L."/>
            <person name="Kazmierczak K.M."/>
            <person name="Andrzejewski T.M."/>
            <person name="Davidsen T.M."/>
            <person name="Wayne K.J."/>
            <person name="Tettelin H."/>
            <person name="Glass J.I."/>
            <person name="Rusch D."/>
            <person name="Podicherti R."/>
            <person name="Tsui H.-C.T."/>
            <person name="Winkler M.E."/>
        </authorList>
    </citation>
    <scope>NUCLEOTIDE SEQUENCE</scope>
</reference>
<dbReference type="AlphaFoldDB" id="A0A382SLW7"/>
<keyword evidence="2" id="KW-0548">Nucleotidyltransferase</keyword>
<proteinExistence type="predicted"/>
<dbReference type="CDD" id="cd02523">
    <property type="entry name" value="PC_cytidylyltransferase"/>
    <property type="match status" value="1"/>
</dbReference>
<dbReference type="GO" id="GO:0016779">
    <property type="term" value="F:nucleotidyltransferase activity"/>
    <property type="evidence" value="ECO:0007669"/>
    <property type="project" value="UniProtKB-KW"/>
</dbReference>
<dbReference type="Pfam" id="PF12804">
    <property type="entry name" value="NTP_transf_3"/>
    <property type="match status" value="1"/>
</dbReference>
<dbReference type="Gene3D" id="3.90.550.10">
    <property type="entry name" value="Spore Coat Polysaccharide Biosynthesis Protein SpsA, Chain A"/>
    <property type="match status" value="1"/>
</dbReference>
<accession>A0A382SLW7</accession>
<dbReference type="InterPro" id="IPR025877">
    <property type="entry name" value="MobA-like_NTP_Trfase"/>
</dbReference>
<evidence type="ECO:0000259" key="3">
    <source>
        <dbReference type="Pfam" id="PF12804"/>
    </source>
</evidence>
<name>A0A382SLW7_9ZZZZ</name>
<dbReference type="PANTHER" id="PTHR43584">
    <property type="entry name" value="NUCLEOTIDYL TRANSFERASE"/>
    <property type="match status" value="1"/>
</dbReference>
<gene>
    <name evidence="4" type="ORF">METZ01_LOCUS363824</name>
</gene>
<evidence type="ECO:0000256" key="1">
    <source>
        <dbReference type="ARBA" id="ARBA00022679"/>
    </source>
</evidence>
<dbReference type="InterPro" id="IPR050065">
    <property type="entry name" value="GlmU-like"/>
</dbReference>
<organism evidence="4">
    <name type="scientific">marine metagenome</name>
    <dbReference type="NCBI Taxonomy" id="408172"/>
    <lineage>
        <taxon>unclassified sequences</taxon>
        <taxon>metagenomes</taxon>
        <taxon>ecological metagenomes</taxon>
    </lineage>
</organism>
<dbReference type="InterPro" id="IPR029044">
    <property type="entry name" value="Nucleotide-diphossugar_trans"/>
</dbReference>
<dbReference type="SUPFAM" id="SSF53448">
    <property type="entry name" value="Nucleotide-diphospho-sugar transferases"/>
    <property type="match status" value="1"/>
</dbReference>
<evidence type="ECO:0000313" key="4">
    <source>
        <dbReference type="EMBL" id="SVD10970.1"/>
    </source>
</evidence>
<dbReference type="PANTHER" id="PTHR43584:SF8">
    <property type="entry name" value="N-ACETYLMURAMATE ALPHA-1-PHOSPHATE URIDYLYLTRANSFERASE"/>
    <property type="match status" value="1"/>
</dbReference>
<dbReference type="EMBL" id="UINC01130110">
    <property type="protein sequence ID" value="SVD10970.1"/>
    <property type="molecule type" value="Genomic_DNA"/>
</dbReference>
<evidence type="ECO:0000256" key="2">
    <source>
        <dbReference type="ARBA" id="ARBA00022695"/>
    </source>
</evidence>
<protein>
    <recommendedName>
        <fullName evidence="3">MobA-like NTP transferase domain-containing protein</fullName>
    </recommendedName>
</protein>
<keyword evidence="1" id="KW-0808">Transferase</keyword>